<reference evidence="1" key="1">
    <citation type="submission" date="2021-05" db="EMBL/GenBank/DDBJ databases">
        <authorList>
            <person name="Moolhuijzen P.M."/>
            <person name="Moffat C.S."/>
        </authorList>
    </citation>
    <scope>NUCLEOTIDE SEQUENCE</scope>
    <source>
        <strain evidence="1">86-124</strain>
    </source>
</reference>
<comment type="caution">
    <text evidence="1">The sequence shown here is derived from an EMBL/GenBank/DDBJ whole genome shotgun (WGS) entry which is preliminary data.</text>
</comment>
<dbReference type="AlphaFoldDB" id="A0A922SU86"/>
<reference evidence="3" key="3">
    <citation type="journal article" date="2022" name="Microb. Genom.">
        <title>A global pangenome for the wheat fungal pathogen Pyrenophora tritici-repentis and prediction of effector protein structural homology.</title>
        <authorList>
            <person name="Moolhuijzen P.M."/>
            <person name="See P.T."/>
            <person name="Shi G."/>
            <person name="Powell H.R."/>
            <person name="Cockram J."/>
            <person name="Jorgensen L.N."/>
            <person name="Benslimane H."/>
            <person name="Strelkov S.E."/>
            <person name="Turner J."/>
            <person name="Liu Z."/>
            <person name="Moffat C.S."/>
        </authorList>
    </citation>
    <scope>NUCLEOTIDE SEQUENCE [LARGE SCALE GENOMIC DNA]</scope>
</reference>
<protein>
    <submittedName>
        <fullName evidence="1">Uncharacterized protein</fullName>
    </submittedName>
</protein>
<keyword evidence="3" id="KW-1185">Reference proteome</keyword>
<dbReference type="Proteomes" id="UP000249757">
    <property type="component" value="Unassembled WGS sequence"/>
</dbReference>
<organism evidence="1 3">
    <name type="scientific">Pyrenophora tritici-repentis</name>
    <dbReference type="NCBI Taxonomy" id="45151"/>
    <lineage>
        <taxon>Eukaryota</taxon>
        <taxon>Fungi</taxon>
        <taxon>Dikarya</taxon>
        <taxon>Ascomycota</taxon>
        <taxon>Pezizomycotina</taxon>
        <taxon>Dothideomycetes</taxon>
        <taxon>Pleosporomycetidae</taxon>
        <taxon>Pleosporales</taxon>
        <taxon>Pleosporineae</taxon>
        <taxon>Pleosporaceae</taxon>
        <taxon>Pyrenophora</taxon>
    </lineage>
</organism>
<dbReference type="EMBL" id="NRDI02000043">
    <property type="protein sequence ID" value="KAI1507408.1"/>
    <property type="molecule type" value="Genomic_DNA"/>
</dbReference>
<evidence type="ECO:0000313" key="2">
    <source>
        <dbReference type="EMBL" id="KAI1507408.1"/>
    </source>
</evidence>
<accession>A0A922SU86</accession>
<gene>
    <name evidence="2" type="ORF">Ptr86124_013659</name>
    <name evidence="1" type="ORF">Ptr86124_014141</name>
</gene>
<reference evidence="1" key="2">
    <citation type="journal article" date="2022" name="bioRxiv">
        <title>A global pangenome for the wheat fungal pathogen Pyrenophora tritici-repentis and prediction of effector protein structural homology.</title>
        <authorList>
            <person name="Moolhuijzen P."/>
            <person name="See P.T."/>
            <person name="Shi G."/>
            <person name="Powell H.R."/>
            <person name="Cockram J."/>
            <person name="Jorgensen L.N."/>
            <person name="Benslimane H."/>
            <person name="Strelkov S.E."/>
            <person name="Turner J."/>
            <person name="Liu Z."/>
            <person name="Moffat C.S."/>
        </authorList>
    </citation>
    <scope>NUCLEOTIDE SEQUENCE</scope>
    <source>
        <strain evidence="1">86-124</strain>
    </source>
</reference>
<dbReference type="EMBL" id="NRDI02000093">
    <property type="protein sequence ID" value="KAI1506922.1"/>
    <property type="molecule type" value="Genomic_DNA"/>
</dbReference>
<evidence type="ECO:0000313" key="1">
    <source>
        <dbReference type="EMBL" id="KAI1506922.1"/>
    </source>
</evidence>
<name>A0A922SU86_9PLEO</name>
<sequence length="93" mass="10521">MPCLIVGISAVFETILSSYEERVESYSGVNYDEPGAPEDHIAINLRAAWAKANEYYIKLDDSPAYYAATSLHLAYKHYCDNAWRDKLEWLAAA</sequence>
<proteinExistence type="predicted"/>
<evidence type="ECO:0000313" key="3">
    <source>
        <dbReference type="Proteomes" id="UP000249757"/>
    </source>
</evidence>